<name>A0ABT1W2V1_9PROT</name>
<organism evidence="23 24">
    <name type="scientific">Endosaccharibacter trunci</name>
    <dbReference type="NCBI Taxonomy" id="2812733"/>
    <lineage>
        <taxon>Bacteria</taxon>
        <taxon>Pseudomonadati</taxon>
        <taxon>Pseudomonadota</taxon>
        <taxon>Alphaproteobacteria</taxon>
        <taxon>Acetobacterales</taxon>
        <taxon>Acetobacteraceae</taxon>
        <taxon>Endosaccharibacter</taxon>
    </lineage>
</organism>
<dbReference type="EMBL" id="JAMSKV010000001">
    <property type="protein sequence ID" value="MCQ8277195.1"/>
    <property type="molecule type" value="Genomic_DNA"/>
</dbReference>
<accession>A0ABT1W2V1</accession>
<keyword evidence="14" id="KW-0408">Iron</keyword>
<dbReference type="PRINTS" id="PR00162">
    <property type="entry name" value="RIESKE"/>
</dbReference>
<comment type="miscellaneous">
    <text evidence="19">The Rieske protein is a high potential 2Fe-2S protein.</text>
</comment>
<dbReference type="Pfam" id="PF00355">
    <property type="entry name" value="Rieske"/>
    <property type="match status" value="1"/>
</dbReference>
<proteinExistence type="predicted"/>
<evidence type="ECO:0000256" key="16">
    <source>
        <dbReference type="ARBA" id="ARBA00023136"/>
    </source>
</evidence>
<evidence type="ECO:0000256" key="19">
    <source>
        <dbReference type="RuleBase" id="RU004494"/>
    </source>
</evidence>
<evidence type="ECO:0000256" key="18">
    <source>
        <dbReference type="ARBA" id="ARBA00029351"/>
    </source>
</evidence>
<dbReference type="InterPro" id="IPR014349">
    <property type="entry name" value="Rieske_Fe-S_prot"/>
</dbReference>
<feature type="region of interest" description="Disordered" evidence="21">
    <location>
        <begin position="97"/>
        <end position="117"/>
    </location>
</feature>
<dbReference type="InterPro" id="IPR019470">
    <property type="entry name" value="Ubiq_cytC_Rdtase_Fe-S_su_TAT"/>
</dbReference>
<evidence type="ECO:0000256" key="20">
    <source>
        <dbReference type="RuleBase" id="RU004497"/>
    </source>
</evidence>
<dbReference type="Proteomes" id="UP001524587">
    <property type="component" value="Unassembled WGS sequence"/>
</dbReference>
<dbReference type="Pfam" id="PF10399">
    <property type="entry name" value="UCR_Fe-S_N"/>
    <property type="match status" value="1"/>
</dbReference>
<evidence type="ECO:0000256" key="3">
    <source>
        <dbReference type="ARBA" id="ARBA00011649"/>
    </source>
</evidence>
<evidence type="ECO:0000256" key="1">
    <source>
        <dbReference type="ARBA" id="ARBA00002444"/>
    </source>
</evidence>
<dbReference type="NCBIfam" id="TIGR01416">
    <property type="entry name" value="Rieske_proteo"/>
    <property type="match status" value="1"/>
</dbReference>
<dbReference type="InterPro" id="IPR036922">
    <property type="entry name" value="Rieske_2Fe-2S_sf"/>
</dbReference>
<dbReference type="InterPro" id="IPR017941">
    <property type="entry name" value="Rieske_2Fe-2S"/>
</dbReference>
<evidence type="ECO:0000256" key="13">
    <source>
        <dbReference type="ARBA" id="ARBA00022989"/>
    </source>
</evidence>
<gene>
    <name evidence="23" type="primary">petA</name>
    <name evidence="23" type="ORF">NFI95_01855</name>
</gene>
<protein>
    <recommendedName>
        <fullName evidence="5 19">Ubiquinol-cytochrome c reductase iron-sulfur subunit</fullName>
        <ecNumber evidence="4 19">7.1.1.8</ecNumber>
    </recommendedName>
</protein>
<evidence type="ECO:0000313" key="23">
    <source>
        <dbReference type="EMBL" id="MCQ8277195.1"/>
    </source>
</evidence>
<evidence type="ECO:0000256" key="11">
    <source>
        <dbReference type="ARBA" id="ARBA00022967"/>
    </source>
</evidence>
<comment type="subunit">
    <text evidence="3 20">The main subunits of complex b-c1 are: cytochrome b, cytochrome c1 and the Rieske protein.</text>
</comment>
<evidence type="ECO:0000313" key="24">
    <source>
        <dbReference type="Proteomes" id="UP001524587"/>
    </source>
</evidence>
<evidence type="ECO:0000256" key="6">
    <source>
        <dbReference type="ARBA" id="ARBA00022448"/>
    </source>
</evidence>
<keyword evidence="7" id="KW-1003">Cell membrane</keyword>
<keyword evidence="16 19" id="KW-0472">Membrane</keyword>
<keyword evidence="10" id="KW-0479">Metal-binding</keyword>
<keyword evidence="11" id="KW-1278">Translocase</keyword>
<evidence type="ECO:0000256" key="17">
    <source>
        <dbReference type="ARBA" id="ARBA00023157"/>
    </source>
</evidence>
<dbReference type="Gene3D" id="2.102.10.10">
    <property type="entry name" value="Rieske [2Fe-2S] iron-sulphur domain"/>
    <property type="match status" value="1"/>
</dbReference>
<dbReference type="InterPro" id="IPR005805">
    <property type="entry name" value="Rieske_Fe-S_prot_C"/>
</dbReference>
<keyword evidence="12 19" id="KW-0249">Electron transport</keyword>
<dbReference type="CDD" id="cd03470">
    <property type="entry name" value="Rieske_cytochrome_bc1"/>
    <property type="match status" value="1"/>
</dbReference>
<keyword evidence="17" id="KW-1015">Disulfide bond</keyword>
<comment type="subcellular location">
    <subcellularLocation>
        <location evidence="2">Cell membrane</location>
        <topology evidence="2">Single-pass membrane protein</topology>
    </subcellularLocation>
</comment>
<feature type="domain" description="Rieske" evidence="22">
    <location>
        <begin position="96"/>
        <end position="198"/>
    </location>
</feature>
<evidence type="ECO:0000256" key="10">
    <source>
        <dbReference type="ARBA" id="ARBA00022723"/>
    </source>
</evidence>
<evidence type="ECO:0000256" key="15">
    <source>
        <dbReference type="ARBA" id="ARBA00023014"/>
    </source>
</evidence>
<dbReference type="PROSITE" id="PS51296">
    <property type="entry name" value="RIESKE"/>
    <property type="match status" value="1"/>
</dbReference>
<keyword evidence="9" id="KW-0001">2Fe-2S</keyword>
<reference evidence="23 24" key="1">
    <citation type="submission" date="2022-06" db="EMBL/GenBank/DDBJ databases">
        <title>Endosaccharibacter gen. nov., sp. nov., endophytic bacteria isolated from sugarcane.</title>
        <authorList>
            <person name="Pitiwittayakul N."/>
            <person name="Yukphan P."/>
            <person name="Charoenyingcharoen P."/>
            <person name="Tanasupawat S."/>
        </authorList>
    </citation>
    <scope>NUCLEOTIDE SEQUENCE [LARGE SCALE GENOMIC DNA]</scope>
    <source>
        <strain evidence="23 24">KSS8</strain>
    </source>
</reference>
<evidence type="ECO:0000256" key="8">
    <source>
        <dbReference type="ARBA" id="ARBA00022692"/>
    </source>
</evidence>
<evidence type="ECO:0000259" key="22">
    <source>
        <dbReference type="PROSITE" id="PS51296"/>
    </source>
</evidence>
<evidence type="ECO:0000256" key="21">
    <source>
        <dbReference type="SAM" id="MobiDB-lite"/>
    </source>
</evidence>
<comment type="cofactor">
    <cofactor evidence="19">
        <name>[2Fe-2S] cluster</name>
        <dbReference type="ChEBI" id="CHEBI:190135"/>
    </cofactor>
    <text evidence="19">Binds 1 [2Fe-2S] cluster per subunit.</text>
</comment>
<dbReference type="SUPFAM" id="SSF50022">
    <property type="entry name" value="ISP domain"/>
    <property type="match status" value="1"/>
</dbReference>
<dbReference type="EC" id="7.1.1.8" evidence="4 19"/>
<evidence type="ECO:0000256" key="12">
    <source>
        <dbReference type="ARBA" id="ARBA00022982"/>
    </source>
</evidence>
<comment type="function">
    <text evidence="1">Component of the ubiquinol-cytochrome c reductase complex (complex III or cytochrome b-c1 complex), which is a respiratory chain that generates an electrochemical potential coupled to ATP synthesis.</text>
</comment>
<keyword evidence="6 19" id="KW-0813">Transport</keyword>
<dbReference type="InterPro" id="IPR006317">
    <property type="entry name" value="Ubiquinol_cyt_c_Rdtase_Fe-S-su"/>
</dbReference>
<feature type="transmembrane region" description="Helical" evidence="19">
    <location>
        <begin position="24"/>
        <end position="45"/>
    </location>
</feature>
<dbReference type="RefSeq" id="WP_422862633.1">
    <property type="nucleotide sequence ID" value="NZ_JAMSKV010000001.1"/>
</dbReference>
<sequence length="216" mass="23299">MVEASETVATDVADAATEPKRRDFLTLVTLAATGVAACGFVWPFLDSLNRTDPGAAAAPVDVDLSTLRPGQQVVVVWGGKPVFVVRRGGEALQRLQDPALDRRLRDPGSHEKQQPRYADNWHRSIVPEYGVLVGICTHLGCVPKFRPVPDPGAGFPGGYACPCHGSRFDLAGRVLSGSPALYNLPVPPYSMLNATRLRIGENAREPGYSLDDVRQL</sequence>
<evidence type="ECO:0000256" key="5">
    <source>
        <dbReference type="ARBA" id="ARBA00019816"/>
    </source>
</evidence>
<keyword evidence="24" id="KW-1185">Reference proteome</keyword>
<keyword evidence="13 19" id="KW-1133">Transmembrane helix</keyword>
<dbReference type="PANTHER" id="PTHR10134">
    <property type="entry name" value="CYTOCHROME B-C1 COMPLEX SUBUNIT RIESKE, MITOCHONDRIAL"/>
    <property type="match status" value="1"/>
</dbReference>
<dbReference type="Gene3D" id="1.20.5.510">
    <property type="entry name" value="Single helix bin"/>
    <property type="match status" value="1"/>
</dbReference>
<comment type="caution">
    <text evidence="23">The sequence shown here is derived from an EMBL/GenBank/DDBJ whole genome shotgun (WGS) entry which is preliminary data.</text>
</comment>
<evidence type="ECO:0000256" key="9">
    <source>
        <dbReference type="ARBA" id="ARBA00022714"/>
    </source>
</evidence>
<evidence type="ECO:0000256" key="14">
    <source>
        <dbReference type="ARBA" id="ARBA00023004"/>
    </source>
</evidence>
<feature type="compositionally biased region" description="Basic and acidic residues" evidence="21">
    <location>
        <begin position="99"/>
        <end position="117"/>
    </location>
</feature>
<keyword evidence="15" id="KW-0411">Iron-sulfur</keyword>
<evidence type="ECO:0000256" key="2">
    <source>
        <dbReference type="ARBA" id="ARBA00004162"/>
    </source>
</evidence>
<evidence type="ECO:0000256" key="7">
    <source>
        <dbReference type="ARBA" id="ARBA00022475"/>
    </source>
</evidence>
<keyword evidence="8 19" id="KW-0812">Transmembrane</keyword>
<comment type="catalytic activity">
    <reaction evidence="18 19">
        <text>a quinol + 2 Fe(III)-[cytochrome c](out) = a quinone + 2 Fe(II)-[cytochrome c](out) + 2 H(+)(out)</text>
        <dbReference type="Rhea" id="RHEA:11484"/>
        <dbReference type="Rhea" id="RHEA-COMP:10350"/>
        <dbReference type="Rhea" id="RHEA-COMP:14399"/>
        <dbReference type="ChEBI" id="CHEBI:15378"/>
        <dbReference type="ChEBI" id="CHEBI:24646"/>
        <dbReference type="ChEBI" id="CHEBI:29033"/>
        <dbReference type="ChEBI" id="CHEBI:29034"/>
        <dbReference type="ChEBI" id="CHEBI:132124"/>
        <dbReference type="EC" id="7.1.1.8"/>
    </reaction>
</comment>
<evidence type="ECO:0000256" key="4">
    <source>
        <dbReference type="ARBA" id="ARBA00012951"/>
    </source>
</evidence>